<evidence type="ECO:0000313" key="6">
    <source>
        <dbReference type="EMBL" id="MDJ1372324.1"/>
    </source>
</evidence>
<dbReference type="SUPFAM" id="SSF51206">
    <property type="entry name" value="cAMP-binding domain-like"/>
    <property type="match status" value="1"/>
</dbReference>
<keyword evidence="2" id="KW-0238">DNA-binding</keyword>
<comment type="caution">
    <text evidence="6">The sequence shown here is derived from an EMBL/GenBank/DDBJ whole genome shotgun (WGS) entry which is preliminary data.</text>
</comment>
<dbReference type="InterPro" id="IPR014710">
    <property type="entry name" value="RmlC-like_jellyroll"/>
</dbReference>
<dbReference type="InterPro" id="IPR012318">
    <property type="entry name" value="HTH_CRP"/>
</dbReference>
<dbReference type="InterPro" id="IPR036390">
    <property type="entry name" value="WH_DNA-bd_sf"/>
</dbReference>
<dbReference type="InterPro" id="IPR018490">
    <property type="entry name" value="cNMP-bd_dom_sf"/>
</dbReference>
<evidence type="ECO:0000256" key="2">
    <source>
        <dbReference type="ARBA" id="ARBA00023125"/>
    </source>
</evidence>
<keyword evidence="7" id="KW-1185">Reference proteome</keyword>
<feature type="domain" description="HTH crp-type" evidence="5">
    <location>
        <begin position="155"/>
        <end position="226"/>
    </location>
</feature>
<dbReference type="PRINTS" id="PR00034">
    <property type="entry name" value="HTHCRP"/>
</dbReference>
<dbReference type="RefSeq" id="WP_026937549.1">
    <property type="nucleotide sequence ID" value="NZ_CP028426.1"/>
</dbReference>
<dbReference type="InterPro" id="IPR036388">
    <property type="entry name" value="WH-like_DNA-bd_sf"/>
</dbReference>
<evidence type="ECO:0000256" key="3">
    <source>
        <dbReference type="ARBA" id="ARBA00023163"/>
    </source>
</evidence>
<dbReference type="PANTHER" id="PTHR24567:SF68">
    <property type="entry name" value="DNA-BINDING TRANSCRIPTIONAL DUAL REGULATOR CRP"/>
    <property type="match status" value="1"/>
</dbReference>
<protein>
    <submittedName>
        <fullName evidence="6">Crp/Fnr family transcriptional regulator</fullName>
    </submittedName>
</protein>
<keyword evidence="1" id="KW-0805">Transcription regulation</keyword>
<gene>
    <name evidence="6" type="ORF">C7K25_13255</name>
</gene>
<dbReference type="SUPFAM" id="SSF46785">
    <property type="entry name" value="Winged helix' DNA-binding domain"/>
    <property type="match status" value="1"/>
</dbReference>
<dbReference type="PROSITE" id="PS51063">
    <property type="entry name" value="HTH_CRP_2"/>
    <property type="match status" value="1"/>
</dbReference>
<proteinExistence type="predicted"/>
<name>A0ABT7CAW1_9MICO</name>
<dbReference type="Gene3D" id="2.60.120.10">
    <property type="entry name" value="Jelly Rolls"/>
    <property type="match status" value="1"/>
</dbReference>
<organism evidence="6 7">
    <name type="scientific">Gulosibacter molinativorax</name>
    <dbReference type="NCBI Taxonomy" id="256821"/>
    <lineage>
        <taxon>Bacteria</taxon>
        <taxon>Bacillati</taxon>
        <taxon>Actinomycetota</taxon>
        <taxon>Actinomycetes</taxon>
        <taxon>Micrococcales</taxon>
        <taxon>Microbacteriaceae</taxon>
        <taxon>Gulosibacter</taxon>
    </lineage>
</organism>
<evidence type="ECO:0000256" key="1">
    <source>
        <dbReference type="ARBA" id="ARBA00023015"/>
    </source>
</evidence>
<evidence type="ECO:0000313" key="7">
    <source>
        <dbReference type="Proteomes" id="UP001170379"/>
    </source>
</evidence>
<dbReference type="SMART" id="SM00100">
    <property type="entry name" value="cNMP"/>
    <property type="match status" value="1"/>
</dbReference>
<dbReference type="Proteomes" id="UP001170379">
    <property type="component" value="Unassembled WGS sequence"/>
</dbReference>
<dbReference type="PROSITE" id="PS50042">
    <property type="entry name" value="CNMP_BINDING_3"/>
    <property type="match status" value="1"/>
</dbReference>
<dbReference type="Pfam" id="PF00027">
    <property type="entry name" value="cNMP_binding"/>
    <property type="match status" value="1"/>
</dbReference>
<evidence type="ECO:0000259" key="4">
    <source>
        <dbReference type="PROSITE" id="PS50042"/>
    </source>
</evidence>
<reference evidence="6" key="2">
    <citation type="journal article" date="2022" name="Sci. Rep.">
        <title>In silico prediction of the enzymes involved in the degradation of the herbicide molinate by Gulosibacter molinativorax ON4T.</title>
        <authorList>
            <person name="Lopes A.R."/>
            <person name="Bunin E."/>
            <person name="Viana A.T."/>
            <person name="Froufe H."/>
            <person name="Munoz-Merida A."/>
            <person name="Pinho D."/>
            <person name="Figueiredo J."/>
            <person name="Barroso C."/>
            <person name="Vaz-Moreira I."/>
            <person name="Bellanger X."/>
            <person name="Egas C."/>
            <person name="Nunes O.C."/>
        </authorList>
    </citation>
    <scope>NUCLEOTIDE SEQUENCE</scope>
    <source>
        <strain evidence="6">ON4</strain>
    </source>
</reference>
<dbReference type="PANTHER" id="PTHR24567">
    <property type="entry name" value="CRP FAMILY TRANSCRIPTIONAL REGULATORY PROTEIN"/>
    <property type="match status" value="1"/>
</dbReference>
<dbReference type="InterPro" id="IPR050397">
    <property type="entry name" value="Env_Response_Regulators"/>
</dbReference>
<accession>A0ABT7CAW1</accession>
<dbReference type="SMART" id="SM00419">
    <property type="entry name" value="HTH_CRP"/>
    <property type="match status" value="1"/>
</dbReference>
<reference evidence="6" key="1">
    <citation type="submission" date="2018-03" db="EMBL/GenBank/DDBJ databases">
        <authorList>
            <person name="Nunes O.C."/>
            <person name="Lopes A.R."/>
            <person name="Froufe H."/>
            <person name="Munoz-Merida A."/>
            <person name="Barroso C."/>
            <person name="Egas C."/>
        </authorList>
    </citation>
    <scope>NUCLEOTIDE SEQUENCE</scope>
    <source>
        <strain evidence="6">ON4</strain>
    </source>
</reference>
<dbReference type="CDD" id="cd00092">
    <property type="entry name" value="HTH_CRP"/>
    <property type="match status" value="1"/>
</dbReference>
<feature type="domain" description="Cyclic nucleotide-binding" evidence="4">
    <location>
        <begin position="21"/>
        <end position="141"/>
    </location>
</feature>
<dbReference type="Pfam" id="PF13545">
    <property type="entry name" value="HTH_Crp_2"/>
    <property type="match status" value="1"/>
</dbReference>
<evidence type="ECO:0000259" key="5">
    <source>
        <dbReference type="PROSITE" id="PS51063"/>
    </source>
</evidence>
<dbReference type="Gene3D" id="1.10.10.10">
    <property type="entry name" value="Winged helix-like DNA-binding domain superfamily/Winged helix DNA-binding domain"/>
    <property type="match status" value="1"/>
</dbReference>
<dbReference type="EMBL" id="PXVD01000023">
    <property type="protein sequence ID" value="MDJ1372324.1"/>
    <property type="molecule type" value="Genomic_DNA"/>
</dbReference>
<dbReference type="CDD" id="cd00038">
    <property type="entry name" value="CAP_ED"/>
    <property type="match status" value="1"/>
</dbReference>
<keyword evidence="3" id="KW-0804">Transcription</keyword>
<dbReference type="InterPro" id="IPR000595">
    <property type="entry name" value="cNMP-bd_dom"/>
</dbReference>
<sequence>MSTQVHPASAREDLCVSRVPIFKNLSYEDQLKVASVANQRQVSRGDTVQAAGSSDAELMVVHTGTVKVFRIDSEGREQILRIIGPGDFLGESQFLTGRRPTQFAEALDAGSMCVFRHEDLQTLVEEYPLIGLKMLQDVSQRLEQTEARLVSVTSDDVAARVAAYLLSLDSRPTNGEILVSLPIAKKDIASVLGTTPETLSRHLRRLQDQGVIENRSPREIAILDVDALIALAED</sequence>